<feature type="domain" description="C2H2-type" evidence="2">
    <location>
        <begin position="1"/>
        <end position="31"/>
    </location>
</feature>
<dbReference type="SUPFAM" id="SSF56672">
    <property type="entry name" value="DNA/RNA polymerases"/>
    <property type="match status" value="1"/>
</dbReference>
<evidence type="ECO:0000259" key="2">
    <source>
        <dbReference type="PROSITE" id="PS50157"/>
    </source>
</evidence>
<dbReference type="PANTHER" id="PTHR31511">
    <property type="entry name" value="PROTEIN CBG23764"/>
    <property type="match status" value="1"/>
</dbReference>
<dbReference type="Gene3D" id="3.90.1600.10">
    <property type="entry name" value="Palm domain of DNA polymerase"/>
    <property type="match status" value="1"/>
</dbReference>
<keyword evidence="1" id="KW-0863">Zinc-finger</keyword>
<evidence type="ECO:0000256" key="1">
    <source>
        <dbReference type="PROSITE-ProRule" id="PRU00042"/>
    </source>
</evidence>
<dbReference type="GO" id="GO:0042575">
    <property type="term" value="C:DNA polymerase complex"/>
    <property type="evidence" value="ECO:0007669"/>
    <property type="project" value="UniProtKB-ARBA"/>
</dbReference>
<accession>V5GH21</accession>
<dbReference type="InterPro" id="IPR036397">
    <property type="entry name" value="RNaseH_sf"/>
</dbReference>
<dbReference type="EMBL" id="GALX01005162">
    <property type="protein sequence ID" value="JAB63304.1"/>
    <property type="molecule type" value="Transcribed_RNA"/>
</dbReference>
<dbReference type="GO" id="GO:0003676">
    <property type="term" value="F:nucleic acid binding"/>
    <property type="evidence" value="ECO:0007669"/>
    <property type="project" value="InterPro"/>
</dbReference>
<dbReference type="PANTHER" id="PTHR31511:SF12">
    <property type="entry name" value="RHO TERMINATION FACTOR N-TERMINAL DOMAIN-CONTAINING PROTEIN"/>
    <property type="match status" value="1"/>
</dbReference>
<dbReference type="Gene3D" id="3.30.420.10">
    <property type="entry name" value="Ribonuclease H-like superfamily/Ribonuclease H"/>
    <property type="match status" value="1"/>
</dbReference>
<proteinExistence type="predicted"/>
<dbReference type="InterPro" id="IPR013087">
    <property type="entry name" value="Znf_C2H2_type"/>
</dbReference>
<organism evidence="3">
    <name type="scientific">Anoplophora glabripennis</name>
    <name type="common">Asian longhorn beetle</name>
    <name type="synonym">Anoplophora nobilis</name>
    <dbReference type="NCBI Taxonomy" id="217634"/>
    <lineage>
        <taxon>Eukaryota</taxon>
        <taxon>Metazoa</taxon>
        <taxon>Ecdysozoa</taxon>
        <taxon>Arthropoda</taxon>
        <taxon>Hexapoda</taxon>
        <taxon>Insecta</taxon>
        <taxon>Pterygota</taxon>
        <taxon>Neoptera</taxon>
        <taxon>Endopterygota</taxon>
        <taxon>Coleoptera</taxon>
        <taxon>Polyphaga</taxon>
        <taxon>Cucujiformia</taxon>
        <taxon>Chrysomeloidea</taxon>
        <taxon>Cerambycidae</taxon>
        <taxon>Lamiinae</taxon>
        <taxon>Lamiini</taxon>
        <taxon>Anoplophora</taxon>
    </lineage>
</organism>
<dbReference type="SUPFAM" id="SSF53098">
    <property type="entry name" value="Ribonuclease H-like"/>
    <property type="match status" value="1"/>
</dbReference>
<keyword evidence="1" id="KW-0479">Metal-binding</keyword>
<reference evidence="3" key="1">
    <citation type="submission" date="2013-07" db="EMBL/GenBank/DDBJ databases">
        <title>Midgut Transcriptome Profiling of Anoplphora glabripennis, a Lignocellulose Degrading, Wood-Boring Cerambycid.</title>
        <authorList>
            <person name="Scully E.D."/>
            <person name="Hoover K."/>
            <person name="Carlson J.E."/>
            <person name="Tien M."/>
            <person name="Geib S.M."/>
        </authorList>
    </citation>
    <scope>NUCLEOTIDE SEQUENCE</scope>
</reference>
<evidence type="ECO:0000313" key="3">
    <source>
        <dbReference type="EMBL" id="JAB63304.1"/>
    </source>
</evidence>
<dbReference type="PROSITE" id="PS50157">
    <property type="entry name" value="ZINC_FINGER_C2H2_2"/>
    <property type="match status" value="1"/>
</dbReference>
<dbReference type="SMART" id="SM00355">
    <property type="entry name" value="ZnF_C2H2"/>
    <property type="match status" value="3"/>
</dbReference>
<dbReference type="InterPro" id="IPR043502">
    <property type="entry name" value="DNA/RNA_pol_sf"/>
</dbReference>
<dbReference type="InterPro" id="IPR023211">
    <property type="entry name" value="DNA_pol_palm_dom_sf"/>
</dbReference>
<dbReference type="GO" id="GO:0071897">
    <property type="term" value="P:DNA biosynthetic process"/>
    <property type="evidence" value="ECO:0007669"/>
    <property type="project" value="UniProtKB-ARBA"/>
</dbReference>
<dbReference type="GO" id="GO:0008270">
    <property type="term" value="F:zinc ion binding"/>
    <property type="evidence" value="ECO:0007669"/>
    <property type="project" value="UniProtKB-KW"/>
</dbReference>
<sequence length="1290" mass="149858">MYCRACNKKFSSKYHLARHLRESCRYRNEEPHPLKKIKIDECGASTSNSTHSITTSHSIDNIECPICDEQVPKNCFVGHMRRNSHRTVMSSTDEGVEQLHNPMRFRIASYRFSSKHHHIDPSEFFTEIYPKVLSVASKYLSKWCALKVNFELFAAYIIPGKDMFDLKSFNTENQIITISSDLSKLYEELIKIIIKKMSEFQERDSGWSLQQIMFLEVNINKYNPLRASSYIKLPKEIERKRAVINIHNQDNKCFAWAVNAALFPASVHPERISSYPHFSTALNFDGLEFPLKLKDIPVFEKLNNVSVNVFGINSLFKNGKTVYEIVGPYYFTKSRRNIHINLLLVTDDSGNSHYCYIKNLARLVSAQKSCHNGRPYICDGCLQFFRTSEHLESHQTHDCNFLCTKLPTTDIKVNKFGESLPKNLLKFTNFEKQLIVPFVIYADFESILKPIQNAQPSDESSFTVKTYEHDPYSFCFYVKCNFDNSLSELVSYRGVNVAETFIQKLEEVAIKLYNEYFKIVKPMLPLSDSEQEIFDSAMYCHICNRPFDDLQVKVRDHCHLTGIFRNAAHVNCNLNYKVPKFIPVVLHNLSNYDSHLFIKKLALNQEKIDVIAQNKEKYISFSKKIFVGESGERGNDVYITLKFIDSFRFLPSSLDKLSQTLESYQCVEIQKYFPDQHKFELIRRKGVFPYSYIDCISRLDDTELPSKENFFDILRGENISDEEYNRAIDVWRTFQCQTLGEYSDTYLISDVLLLADIFENFRKVSLQNYNLDPAQYVTAPSLSWDAMLRKTGVTLELLTDIDMLHFFRKGIRGGVSQCSNRKAIANNSFVRDYDVTKPNSFIIYLDATNLYGWAMSQNLPMGEFRWLTFNEISNFNPLLIDDDYMKGYVLEVDIEYPEYLHDVQNDLPFCPENFSPPDSKHSKLLLTLQNKNKYIIHYRNLKQCLMHGLVVSKIHKILEFSQSPWLKPYIDLNTQLRNSSKNAFEAVLFKFFTNSIYGKTMENLDKRVDVKLLSHWENIGHKRGAESYVNMPNFKSSSVFSENLVAVHMGHLSVCYNKPLYAGFSILDISKTVIYEFFYNFIKKTYGEKASLCYTDTDSLIIEIQTDNIYDDIKSNISWFDTSNYKDPNIHNMPRNQSLVGKMKDEYAGTPIKSFYGTGAKAYCVELSDGETKKAKGISKSVINKDLHILDYKKIVESGGSVYRKMYIFRSHLHTMYTELKNKVALSSYDDKRYVIPGQTKTLAWGHKKILSKSERNLQELIKLGEEIIRERESDELNNYYVNNFDLNIL</sequence>
<keyword evidence="1" id="KW-0862">Zinc</keyword>
<dbReference type="InterPro" id="IPR044925">
    <property type="entry name" value="His-Me_finger_sf"/>
</dbReference>
<protein>
    <recommendedName>
        <fullName evidence="2">C2H2-type domain-containing protein</fullName>
    </recommendedName>
</protein>
<name>V5GH21_ANOGL</name>
<dbReference type="InterPro" id="IPR012337">
    <property type="entry name" value="RNaseH-like_sf"/>
</dbReference>
<dbReference type="SUPFAM" id="SSF54060">
    <property type="entry name" value="His-Me finger endonucleases"/>
    <property type="match status" value="1"/>
</dbReference>